<feature type="compositionally biased region" description="Basic and acidic residues" evidence="1">
    <location>
        <begin position="82"/>
        <end position="94"/>
    </location>
</feature>
<comment type="caution">
    <text evidence="2">The sequence shown here is derived from an EMBL/GenBank/DDBJ whole genome shotgun (WGS) entry which is preliminary data.</text>
</comment>
<gene>
    <name evidence="2" type="ORF">E5676_scaffold758G00280</name>
</gene>
<feature type="compositionally biased region" description="Basic and acidic residues" evidence="1">
    <location>
        <begin position="51"/>
        <end position="60"/>
    </location>
</feature>
<sequence length="148" mass="16775">MNEEDIRKLKDLVLGLSKSVESLAEELRENIVSRRREESGKSEGSVLKMNGKMEEDRGTIEKGTWEQALKWAANCKCKTAERGDSMDMGADAKMDSGLQGGKNTEEWLQDGGEKEKRINDLKMKESEIGNERNGEKRKPNLIVYSHDR</sequence>
<dbReference type="EMBL" id="SSTD01014481">
    <property type="protein sequence ID" value="TYK04250.1"/>
    <property type="molecule type" value="Genomic_DNA"/>
</dbReference>
<dbReference type="Proteomes" id="UP000321947">
    <property type="component" value="Unassembled WGS sequence"/>
</dbReference>
<protein>
    <submittedName>
        <fullName evidence="2">Uncharacterized protein</fullName>
    </submittedName>
</protein>
<proteinExistence type="predicted"/>
<accession>A0A5D3BYR5</accession>
<evidence type="ECO:0000313" key="2">
    <source>
        <dbReference type="EMBL" id="TYK04250.1"/>
    </source>
</evidence>
<feature type="compositionally biased region" description="Basic and acidic residues" evidence="1">
    <location>
        <begin position="111"/>
        <end position="138"/>
    </location>
</feature>
<dbReference type="AlphaFoldDB" id="A0A5D3BYR5"/>
<reference evidence="2 3" key="1">
    <citation type="submission" date="2019-08" db="EMBL/GenBank/DDBJ databases">
        <title>Draft genome sequences of two oriental melons (Cucumis melo L. var makuwa).</title>
        <authorList>
            <person name="Kwon S.-Y."/>
        </authorList>
    </citation>
    <scope>NUCLEOTIDE SEQUENCE [LARGE SCALE GENOMIC DNA]</scope>
    <source>
        <strain evidence="3">cv. Chang Bougi</strain>
        <tissue evidence="2">Leaf</tissue>
    </source>
</reference>
<organism evidence="2 3">
    <name type="scientific">Cucumis melo var. makuwa</name>
    <name type="common">Oriental melon</name>
    <dbReference type="NCBI Taxonomy" id="1194695"/>
    <lineage>
        <taxon>Eukaryota</taxon>
        <taxon>Viridiplantae</taxon>
        <taxon>Streptophyta</taxon>
        <taxon>Embryophyta</taxon>
        <taxon>Tracheophyta</taxon>
        <taxon>Spermatophyta</taxon>
        <taxon>Magnoliopsida</taxon>
        <taxon>eudicotyledons</taxon>
        <taxon>Gunneridae</taxon>
        <taxon>Pentapetalae</taxon>
        <taxon>rosids</taxon>
        <taxon>fabids</taxon>
        <taxon>Cucurbitales</taxon>
        <taxon>Cucurbitaceae</taxon>
        <taxon>Benincaseae</taxon>
        <taxon>Cucumis</taxon>
    </lineage>
</organism>
<evidence type="ECO:0000256" key="1">
    <source>
        <dbReference type="SAM" id="MobiDB-lite"/>
    </source>
</evidence>
<evidence type="ECO:0000313" key="3">
    <source>
        <dbReference type="Proteomes" id="UP000321947"/>
    </source>
</evidence>
<feature type="region of interest" description="Disordered" evidence="1">
    <location>
        <begin position="82"/>
        <end position="148"/>
    </location>
</feature>
<name>A0A5D3BYR5_CUCMM</name>
<feature type="region of interest" description="Disordered" evidence="1">
    <location>
        <begin position="34"/>
        <end position="60"/>
    </location>
</feature>